<gene>
    <name evidence="1" type="ordered locus">Bcen_5844</name>
</gene>
<accession>A0A0H2Y199</accession>
<protein>
    <submittedName>
        <fullName evidence="1">Uncharacterized protein</fullName>
    </submittedName>
</protein>
<sequence>MVEPVAARAGVDVPVVFQREPISGGDFVMLKPIAVSIIATPAKFSALLANAPEPVCRTVSRPAGARRDFECTETVGAGTGAIRHARRG</sequence>
<proteinExistence type="predicted"/>
<reference evidence="1" key="1">
    <citation type="submission" date="2006-05" db="EMBL/GenBank/DDBJ databases">
        <title>Complete sequence of chromosome 3 of Burkholderia cenocepacia AU 1054.</title>
        <authorList>
            <consortium name="US DOE Joint Genome Institute"/>
            <person name="Copeland A."/>
            <person name="Lucas S."/>
            <person name="Lapidus A."/>
            <person name="Barry K."/>
            <person name="Detter J.C."/>
            <person name="Glavina del Rio T."/>
            <person name="Hammon N."/>
            <person name="Israni S."/>
            <person name="Dalin E."/>
            <person name="Tice H."/>
            <person name="Pitluck S."/>
            <person name="Chain P."/>
            <person name="Malfatti S."/>
            <person name="Shin M."/>
            <person name="Vergez L."/>
            <person name="Schmutz J."/>
            <person name="Larimer F."/>
            <person name="Land M."/>
            <person name="Hauser L."/>
            <person name="Kyrpides N."/>
            <person name="Lykidis A."/>
            <person name="LiPuma J.J."/>
            <person name="Konstantinidis K."/>
            <person name="Tiedje J.M."/>
            <person name="Richardson P."/>
        </authorList>
    </citation>
    <scope>NUCLEOTIDE SEQUENCE [LARGE SCALE GENOMIC DNA]</scope>
    <source>
        <strain evidence="1">AU 1054</strain>
    </source>
</reference>
<evidence type="ECO:0000313" key="1">
    <source>
        <dbReference type="EMBL" id="ABF80709.1"/>
    </source>
</evidence>
<dbReference type="EMBL" id="CP000380">
    <property type="protein sequence ID" value="ABF80709.1"/>
    <property type="molecule type" value="Genomic_DNA"/>
</dbReference>
<dbReference type="HOGENOM" id="CLU_2463090_0_0_4"/>
<name>A0A0H2Y199_BURO1</name>
<organism evidence="1">
    <name type="scientific">Burkholderia orbicola (strain AU 1054)</name>
    <dbReference type="NCBI Taxonomy" id="331271"/>
    <lineage>
        <taxon>Bacteria</taxon>
        <taxon>Pseudomonadati</taxon>
        <taxon>Pseudomonadota</taxon>
        <taxon>Betaproteobacteria</taxon>
        <taxon>Burkholderiales</taxon>
        <taxon>Burkholderiaceae</taxon>
        <taxon>Burkholderia</taxon>
        <taxon>Burkholderia cepacia complex</taxon>
        <taxon>Burkholderia orbicola</taxon>
    </lineage>
</organism>
<dbReference type="AlphaFoldDB" id="A0A0H2Y199"/>